<dbReference type="InterPro" id="IPR007110">
    <property type="entry name" value="Ig-like_dom"/>
</dbReference>
<dbReference type="InterPro" id="IPR003006">
    <property type="entry name" value="Ig/MHC_CS"/>
</dbReference>
<dbReference type="InterPro" id="IPR013106">
    <property type="entry name" value="Ig_V-set"/>
</dbReference>
<sequence length="1010" mass="114055">HSHTHTYIHTHTHSSVITQLRSRGQKKIQPNKKREKYHRVVLLLVVVVMVLLLLVLLVVTWPPLSVEDVLNVLMDSGPVRVAVNKDTLLKCQVPGYESRTIDLASVSVEWYFSKPPDVTRKLVYKFVNSAHTPHRKGAKISDDKLKKGIASLFLLSVGFQDEGQYECVVFITPDSGRGNAEMFVSAEPKVSVDQSSIIIENGTEKSIMCNINRYYPLKIDVKWIHNSGDGKQEVLKSVCRKSPVKNKDGTFNLSSRLTLRPDLTDSGKTYTCLVNHRTLVGGLSKDVLLTVKEKDIVIPVGRIVTSVFITVLLCALILGGAFYAYLRIKKVPPKVTNITKPAHFLHHQEAFLDCEISGYRPDGINIEWLLQRRESNTVTIYKWSDKESTEDVKSLLLSDSETLDQTFNIVSSIEQHSDGTSSVTCHVKLLLDIFKDDKAILTLHVRHDSTESFFSESVTLNVEGVPPMLTDIVMPPRVIHQEVLALTCPINGFKPRPLAISWYKRHNNEEVEIVKVEPGKLSETVGNEIERPKYVHNLNELRYEDGTYSITSILKFIPTIIEDNNSQYICKITHPATSITRTKEVSLTVKALPNFDDIILHPKSPIADEILIATCRVHSFFPRNIIIVWRKDDEILAEMIPDAEVTSGKDNLFYFKSRLEFVVVREDFGKHLYCEMRSDSPGECRRAECSLIPMVASPIIEYLKSEPPFPEPGKEATIQIRVHKYFPKDVVFLWFKNNERVEEANIQSIEPQGNIETGLYYRESTWKLFINPEDHGAEIKIEVLHFPTSHTPIKAFLTLHLGGIPKISDIEFDSNEPSYGQPLVIRCCVTNFSPKEIVTTWLQGKTTISEGVRNIGPEKDENGYFQLTSFLTMTPTALDHNTTVSFLVKHKALQEPIQRDILLLLPASAPTVSEMQCNPTIPEVNKQTTFSVSLSDYAPEEIEVKWFKGKVPYTGPVTNTKAQIAENGLFASVTKIEFAPDPSDQNTDLRCEVTHPESTAVKEIKYQISS</sequence>
<feature type="domain" description="Ig-like" evidence="3">
    <location>
        <begin position="910"/>
        <end position="1009"/>
    </location>
</feature>
<keyword evidence="2" id="KW-0472">Membrane</keyword>
<dbReference type="SUPFAM" id="SSF48726">
    <property type="entry name" value="Immunoglobulin"/>
    <property type="match status" value="8"/>
</dbReference>
<dbReference type="InterPro" id="IPR013783">
    <property type="entry name" value="Ig-like_fold"/>
</dbReference>
<evidence type="ECO:0000313" key="4">
    <source>
        <dbReference type="EMBL" id="AFO94250.1"/>
    </source>
</evidence>
<evidence type="ECO:0000259" key="3">
    <source>
        <dbReference type="PROSITE" id="PS50835"/>
    </source>
</evidence>
<dbReference type="SMART" id="SM00409">
    <property type="entry name" value="IG"/>
    <property type="match status" value="4"/>
</dbReference>
<feature type="non-terminal residue" evidence="4">
    <location>
        <position position="1"/>
    </location>
</feature>
<dbReference type="PANTHER" id="PTHR23411">
    <property type="entry name" value="TAPASIN"/>
    <property type="match status" value="1"/>
</dbReference>
<dbReference type="AlphaFoldDB" id="V9K9F9"/>
<evidence type="ECO:0000256" key="1">
    <source>
        <dbReference type="ARBA" id="ARBA00023180"/>
    </source>
</evidence>
<dbReference type="PROSITE" id="PS50835">
    <property type="entry name" value="IG_LIKE"/>
    <property type="match status" value="6"/>
</dbReference>
<dbReference type="EMBL" id="JW861733">
    <property type="protein sequence ID" value="AFO94250.1"/>
    <property type="molecule type" value="mRNA"/>
</dbReference>
<feature type="domain" description="Ig-like" evidence="3">
    <location>
        <begin position="467"/>
        <end position="586"/>
    </location>
</feature>
<dbReference type="Gene3D" id="2.60.40.10">
    <property type="entry name" value="Immunoglobulins"/>
    <property type="match status" value="8"/>
</dbReference>
<dbReference type="Pfam" id="PF07654">
    <property type="entry name" value="C1-set"/>
    <property type="match status" value="3"/>
</dbReference>
<dbReference type="InterPro" id="IPR003597">
    <property type="entry name" value="Ig_C1-set"/>
</dbReference>
<keyword evidence="2" id="KW-1133">Transmembrane helix</keyword>
<dbReference type="Pfam" id="PF07686">
    <property type="entry name" value="V-set"/>
    <property type="match status" value="1"/>
</dbReference>
<dbReference type="InterPro" id="IPR050380">
    <property type="entry name" value="Immune_Resp_Modulators"/>
</dbReference>
<feature type="domain" description="Ig-like" evidence="3">
    <location>
        <begin position="333"/>
        <end position="442"/>
    </location>
</feature>
<dbReference type="InterPro" id="IPR003599">
    <property type="entry name" value="Ig_sub"/>
</dbReference>
<dbReference type="SMART" id="SM00407">
    <property type="entry name" value="IGc1"/>
    <property type="match status" value="2"/>
</dbReference>
<feature type="domain" description="Ig-like" evidence="3">
    <location>
        <begin position="188"/>
        <end position="290"/>
    </location>
</feature>
<feature type="domain" description="Ig-like" evidence="3">
    <location>
        <begin position="62"/>
        <end position="185"/>
    </location>
</feature>
<dbReference type="PROSITE" id="PS00290">
    <property type="entry name" value="IG_MHC"/>
    <property type="match status" value="1"/>
</dbReference>
<keyword evidence="2" id="KW-0812">Transmembrane</keyword>
<name>V9K9F9_CALMI</name>
<dbReference type="CDD" id="cd00098">
    <property type="entry name" value="IgC1"/>
    <property type="match status" value="2"/>
</dbReference>
<reference evidence="4" key="1">
    <citation type="journal article" date="2014" name="Nature">
        <title>Elephant shark genome provides unique insights into gnathostome evolution.</title>
        <authorList>
            <consortium name="International Elephant Shark Genome Sequencing Consortium"/>
            <person name="Venkatesh B."/>
            <person name="Lee A.P."/>
            <person name="Ravi V."/>
            <person name="Maurya A.K."/>
            <person name="Lian M.M."/>
            <person name="Swann J.B."/>
            <person name="Ohta Y."/>
            <person name="Flajnik M.F."/>
            <person name="Sutoh Y."/>
            <person name="Kasahara M."/>
            <person name="Hoon S."/>
            <person name="Gangu V."/>
            <person name="Roy S.W."/>
            <person name="Irimia M."/>
            <person name="Korzh V."/>
            <person name="Kondrychyn I."/>
            <person name="Lim Z.W."/>
            <person name="Tay B.H."/>
            <person name="Tohari S."/>
            <person name="Kong K.W."/>
            <person name="Ho S."/>
            <person name="Lorente-Galdos B."/>
            <person name="Quilez J."/>
            <person name="Marques-Bonet T."/>
            <person name="Raney B.J."/>
            <person name="Ingham P.W."/>
            <person name="Tay A."/>
            <person name="Hillier L.W."/>
            <person name="Minx P."/>
            <person name="Boehm T."/>
            <person name="Wilson R.K."/>
            <person name="Brenner S."/>
            <person name="Warren W.C."/>
        </authorList>
    </citation>
    <scope>NUCLEOTIDE SEQUENCE</scope>
    <source>
        <tissue evidence="4">Intestine</tissue>
    </source>
</reference>
<evidence type="ECO:0000256" key="2">
    <source>
        <dbReference type="SAM" id="Phobius"/>
    </source>
</evidence>
<keyword evidence="1" id="KW-0325">Glycoprotein</keyword>
<organism evidence="4">
    <name type="scientific">Callorhinchus milii</name>
    <name type="common">Ghost shark</name>
    <dbReference type="NCBI Taxonomy" id="7868"/>
    <lineage>
        <taxon>Eukaryota</taxon>
        <taxon>Metazoa</taxon>
        <taxon>Chordata</taxon>
        <taxon>Craniata</taxon>
        <taxon>Vertebrata</taxon>
        <taxon>Chondrichthyes</taxon>
        <taxon>Holocephali</taxon>
        <taxon>Chimaeriformes</taxon>
        <taxon>Callorhinchidae</taxon>
        <taxon>Callorhinchus</taxon>
    </lineage>
</organism>
<proteinExistence type="evidence at transcript level"/>
<feature type="transmembrane region" description="Helical" evidence="2">
    <location>
        <begin position="40"/>
        <end position="61"/>
    </location>
</feature>
<feature type="domain" description="Ig-like" evidence="3">
    <location>
        <begin position="805"/>
        <end position="898"/>
    </location>
</feature>
<dbReference type="InterPro" id="IPR036179">
    <property type="entry name" value="Ig-like_dom_sf"/>
</dbReference>
<protein>
    <recommendedName>
        <fullName evidence="3">Ig-like domain-containing protein</fullName>
    </recommendedName>
</protein>
<accession>V9K9F9</accession>